<dbReference type="GO" id="GO:0015419">
    <property type="term" value="F:ABC-type sulfate transporter activity"/>
    <property type="evidence" value="ECO:0007669"/>
    <property type="project" value="UniProtKB-UniRule"/>
</dbReference>
<evidence type="ECO:0000256" key="4">
    <source>
        <dbReference type="ARBA" id="ARBA00022692"/>
    </source>
</evidence>
<dbReference type="InterPro" id="IPR011865">
    <property type="entry name" value="CysT_permease"/>
</dbReference>
<keyword evidence="6 9" id="KW-0764">Sulfate transport</keyword>
<dbReference type="NCBIfam" id="TIGR00969">
    <property type="entry name" value="3a0106s02"/>
    <property type="match status" value="1"/>
</dbReference>
<evidence type="ECO:0000256" key="9">
    <source>
        <dbReference type="RuleBase" id="RU366001"/>
    </source>
</evidence>
<evidence type="ECO:0000256" key="8">
    <source>
        <dbReference type="ARBA" id="ARBA00025323"/>
    </source>
</evidence>
<dbReference type="AlphaFoldDB" id="A0AAU7X8K6"/>
<evidence type="ECO:0000259" key="10">
    <source>
        <dbReference type="PROSITE" id="PS50928"/>
    </source>
</evidence>
<comment type="subunit">
    <text evidence="2">The complex is composed of two ATP-binding proteins (CysA), two transmembrane proteins (CysT and CysW) and a solute-binding protein (CysP).</text>
</comment>
<dbReference type="EMBL" id="CP158568">
    <property type="protein sequence ID" value="XBY43257.1"/>
    <property type="molecule type" value="Genomic_DNA"/>
</dbReference>
<keyword evidence="4 9" id="KW-0812">Transmembrane</keyword>
<feature type="transmembrane region" description="Helical" evidence="9">
    <location>
        <begin position="79"/>
        <end position="101"/>
    </location>
</feature>
<dbReference type="Pfam" id="PF00528">
    <property type="entry name" value="BPD_transp_1"/>
    <property type="match status" value="1"/>
</dbReference>
<feature type="transmembrane region" description="Helical" evidence="9">
    <location>
        <begin position="234"/>
        <end position="257"/>
    </location>
</feature>
<dbReference type="CDD" id="cd06261">
    <property type="entry name" value="TM_PBP2"/>
    <property type="match status" value="1"/>
</dbReference>
<feature type="transmembrane region" description="Helical" evidence="9">
    <location>
        <begin position="113"/>
        <end position="134"/>
    </location>
</feature>
<dbReference type="RefSeq" id="WP_407048356.1">
    <property type="nucleotide sequence ID" value="NZ_CP158568.1"/>
</dbReference>
<feature type="domain" description="ABC transmembrane type-1" evidence="10">
    <location>
        <begin position="75"/>
        <end position="285"/>
    </location>
</feature>
<accession>A0AAU7X8K6</accession>
<evidence type="ECO:0000256" key="2">
    <source>
        <dbReference type="ARBA" id="ARBA00011779"/>
    </source>
</evidence>
<dbReference type="SUPFAM" id="SSF161098">
    <property type="entry name" value="MetI-like"/>
    <property type="match status" value="1"/>
</dbReference>
<keyword evidence="5 9" id="KW-1133">Transmembrane helix</keyword>
<comment type="function">
    <text evidence="8">Part of the ABC transporter complex CysAWTP (TC 3.A.1.6.1) involved in sulfate/thiosulfate import. Probably responsible for the translocation of the substrate across the membrane.</text>
</comment>
<comment type="similarity">
    <text evidence="9">Belongs to the binding-protein-dependent transport system permease family. CysTW subfamily.</text>
</comment>
<feature type="transmembrane region" description="Helical" evidence="9">
    <location>
        <begin position="154"/>
        <end position="178"/>
    </location>
</feature>
<dbReference type="PANTHER" id="PTHR30406:SF8">
    <property type="entry name" value="SULFATE TRANSPORT SYSTEM PERMEASE PROTEIN CYST"/>
    <property type="match status" value="1"/>
</dbReference>
<dbReference type="PANTHER" id="PTHR30406">
    <property type="entry name" value="SULFATE TRANSPORT SYSTEM PERMEASE PROTEIN"/>
    <property type="match status" value="1"/>
</dbReference>
<keyword evidence="3 9" id="KW-0813">Transport</keyword>
<keyword evidence="7 9" id="KW-0472">Membrane</keyword>
<dbReference type="KEGG" id="mflg:ABS361_14270"/>
<dbReference type="PROSITE" id="PS50928">
    <property type="entry name" value="ABC_TM1"/>
    <property type="match status" value="1"/>
</dbReference>
<protein>
    <recommendedName>
        <fullName evidence="9">Sulfate transport system permease protein CysT</fullName>
    </recommendedName>
</protein>
<evidence type="ECO:0000256" key="5">
    <source>
        <dbReference type="ARBA" id="ARBA00022989"/>
    </source>
</evidence>
<organism evidence="11">
    <name type="scientific">Methyloraptor flagellatus</name>
    <dbReference type="NCBI Taxonomy" id="3162530"/>
    <lineage>
        <taxon>Bacteria</taxon>
        <taxon>Pseudomonadati</taxon>
        <taxon>Pseudomonadota</taxon>
        <taxon>Alphaproteobacteria</taxon>
        <taxon>Hyphomicrobiales</taxon>
        <taxon>Ancalomicrobiaceae</taxon>
        <taxon>Methyloraptor</taxon>
    </lineage>
</organism>
<dbReference type="GO" id="GO:0005886">
    <property type="term" value="C:plasma membrane"/>
    <property type="evidence" value="ECO:0007669"/>
    <property type="project" value="UniProtKB-SubCell"/>
</dbReference>
<evidence type="ECO:0000256" key="7">
    <source>
        <dbReference type="ARBA" id="ARBA00023136"/>
    </source>
</evidence>
<dbReference type="InterPro" id="IPR035906">
    <property type="entry name" value="MetI-like_sf"/>
</dbReference>
<dbReference type="FunFam" id="1.10.3720.10:FF:000004">
    <property type="entry name" value="Sulfate transport system permease protein CysT"/>
    <property type="match status" value="1"/>
</dbReference>
<feature type="transmembrane region" description="Helical" evidence="9">
    <location>
        <begin position="54"/>
        <end position="73"/>
    </location>
</feature>
<gene>
    <name evidence="11" type="primary">cysT</name>
    <name evidence="11" type="ORF">ABS361_14270</name>
</gene>
<dbReference type="Gene3D" id="1.10.3720.10">
    <property type="entry name" value="MetI-like"/>
    <property type="match status" value="1"/>
</dbReference>
<evidence type="ECO:0000256" key="1">
    <source>
        <dbReference type="ARBA" id="ARBA00004651"/>
    </source>
</evidence>
<evidence type="ECO:0000313" key="11">
    <source>
        <dbReference type="EMBL" id="XBY43257.1"/>
    </source>
</evidence>
<reference evidence="11" key="1">
    <citation type="submission" date="2024-06" db="EMBL/GenBank/DDBJ databases">
        <title>Methylostella associata gen. nov., sp. nov., a novel Ancalomicrobiaceae-affiliated facultatively methylotrophic bacteria that feed on methanotrophs of the genus Methylococcus.</title>
        <authorList>
            <person name="Saltykova V."/>
            <person name="Danilova O.V."/>
            <person name="Oshkin I.Y."/>
            <person name="Belova S.E."/>
            <person name="Pimenov N.V."/>
            <person name="Dedysh S.N."/>
        </authorList>
    </citation>
    <scope>NUCLEOTIDE SEQUENCE</scope>
    <source>
        <strain evidence="11">S20</strain>
    </source>
</reference>
<feature type="transmembrane region" description="Helical" evidence="9">
    <location>
        <begin position="210"/>
        <end position="228"/>
    </location>
</feature>
<dbReference type="InterPro" id="IPR000515">
    <property type="entry name" value="MetI-like"/>
</dbReference>
<comment type="subcellular location">
    <subcellularLocation>
        <location evidence="1">Cell membrane</location>
        <topology evidence="1">Multi-pass membrane protein</topology>
    </subcellularLocation>
</comment>
<feature type="transmembrane region" description="Helical" evidence="9">
    <location>
        <begin position="269"/>
        <end position="291"/>
    </location>
</feature>
<dbReference type="InterPro" id="IPR005667">
    <property type="entry name" value="Sulph_transpt2"/>
</dbReference>
<sequence length="297" mass="30933">MGLSATTTLTAPARARFKLESPGLLPGFGLSLGFTIAYLTLIVLIPLAALFLRASGLGLSGLWAIATDARVIASLQVSFGIAFAAALINAVFGLLTAWVLVRYDFPGKSLVDAAVDLPFALPTAVAGIALATLYAPASGNAANNWVGAFLDTHFGVKVANTPLGILVALVFVGLPFVVRTVQPILAELDREVEEAAATMGASRLATIRRVILPALLPAVLTGFALAFARGVGEYGSVIFIAGNMPFISEITPLLIVIKLEGFDYTGATGLALVMLVISFALLLLVNLLQAWTRGRIG</sequence>
<evidence type="ECO:0000256" key="6">
    <source>
        <dbReference type="ARBA" id="ARBA00023032"/>
    </source>
</evidence>
<comment type="function">
    <text evidence="9">Part of the ABC transporter complex (TC 3.A.1.6.1) involved in sulfate/thiosulfate import.</text>
</comment>
<proteinExistence type="inferred from homology"/>
<evidence type="ECO:0000256" key="3">
    <source>
        <dbReference type="ARBA" id="ARBA00022448"/>
    </source>
</evidence>
<name>A0AAU7X8K6_9HYPH</name>
<dbReference type="NCBIfam" id="TIGR02139">
    <property type="entry name" value="permease_CysT"/>
    <property type="match status" value="1"/>
</dbReference>
<feature type="transmembrane region" description="Helical" evidence="9">
    <location>
        <begin position="25"/>
        <end position="47"/>
    </location>
</feature>